<evidence type="ECO:0000256" key="2">
    <source>
        <dbReference type="SAM" id="MobiDB-lite"/>
    </source>
</evidence>
<protein>
    <recommendedName>
        <fullName evidence="4">ASPIC/UnbV domain-containing protein</fullName>
    </recommendedName>
</protein>
<evidence type="ECO:0000313" key="5">
    <source>
        <dbReference type="EMBL" id="HEA23188.1"/>
    </source>
</evidence>
<dbReference type="Proteomes" id="UP000886191">
    <property type="component" value="Unassembled WGS sequence"/>
</dbReference>
<dbReference type="InterPro" id="IPR028994">
    <property type="entry name" value="Integrin_alpha_N"/>
</dbReference>
<keyword evidence="1 3" id="KW-0732">Signal</keyword>
<evidence type="ECO:0000256" key="1">
    <source>
        <dbReference type="ARBA" id="ARBA00022729"/>
    </source>
</evidence>
<feature type="signal peptide" evidence="3">
    <location>
        <begin position="1"/>
        <end position="22"/>
    </location>
</feature>
<gene>
    <name evidence="5" type="ORF">ENH87_20060</name>
</gene>
<evidence type="ECO:0000259" key="4">
    <source>
        <dbReference type="Pfam" id="PF07593"/>
    </source>
</evidence>
<evidence type="ECO:0000256" key="3">
    <source>
        <dbReference type="SAM" id="SignalP"/>
    </source>
</evidence>
<feature type="chain" id="PRO_5032561076" description="ASPIC/UnbV domain-containing protein" evidence="3">
    <location>
        <begin position="23"/>
        <end position="1134"/>
    </location>
</feature>
<sequence length="1134" mass="125326">MRNKAFILFLLATLMLCSCTEGEPLFVSVPPSHSQIEFSNDIEEDSLNNIYSFMNIYTGAGVGVGDIDNDGLTDIYMAGNMVSSALYRNKGHLRFEDITEKSGLTSQSWATGVSMIDINQDGWLDIYVCVSGSAAVSERANLLYINQKNGTFKEEARNYGLADTAQATQAAFFDYDKDGDLDMFLIINPVDYTQSSVNRIRPKKMKGESNSTDKLYRNNGDNTFTDVSAEAGILVEGYSLGLGIADLNNDGWPDVYISNDFLTNDVLYLNQGNGTFRDATDTLLKHTSFAGMGNDIADFNNDGLMDILVLDMLPEDNRRRKTIVPSGSYDKLQMLSERGYTPQYTRNTLQLNNGNGTFSEIGQFAGIDKTDWSWSILIADYDNDGYKDAFITNGFRRELGDLDYINYQQQELSNPFGSEDNRKQKKLKAIKNLPSAAVKNYFFKNSGDLKFKNVSEIWGSKEKTLSNGSAFADFDNDGDLDLIVNNVNEKASLLENKSDKDKQNNFLKIRLEGKKDNLQGIGTSITLITQNTKQFYQHYLSRGYESSIDPQIHFGLGAFKKIDSLIVKWPDGKTHILKDVSSGQKIFIRYDEATSTSSIHQDKELETDSNTTSNANSESGDKVDREASAGNTQFQDVSSSKNIMFEDVTQVLGTDYRHEENNFNDFNIQPLMPHLQSKNGPKIATGDINGDGLEDFFIGGSAGHSGSFYVRTPDGKFKERPLNQDEQCEDMGSLLFDADSDGDKDLYVVSGGSEFAKGDVKYQDRLYLNDGKGNFVKDISSLPEFKSSGSVVAASDFDGDGDLDLFVGGRLVPGEYPLSPKSYLLRNDAGNFTDVTQTMCPQLLEIGMVTTAIWSDIDIDGTPDLILTGEFMPITIFLNKGSEFINETQAAGLSKTSGWWNTLSPGDFDNDGDIDFMAGNLGTNSRFRATIEEPLCIYANDYDKNGSIDPVMCYYVDGVNYIAHTRDELIKQISPMRVRFKTYEDYAKVTFSGAFLPKELEDAQVFRADNFESSYIENLGNGTFAVHSLPNLAQLAPINGIVTLDVNLDGNLDALLVGNNYSGEATIGNHDAGIGLCLLGDGKGGFNPLSLDKSGFFVDGDAKDIKLMKDNNHSLVLVGINSSEMKTFKLRTNN</sequence>
<reference evidence="5" key="1">
    <citation type="journal article" date="2020" name="mSystems">
        <title>Genome- and Community-Level Interaction Insights into Carbon Utilization and Element Cycling Functions of Hydrothermarchaeota in Hydrothermal Sediment.</title>
        <authorList>
            <person name="Zhou Z."/>
            <person name="Liu Y."/>
            <person name="Xu W."/>
            <person name="Pan J."/>
            <person name="Luo Z.H."/>
            <person name="Li M."/>
        </authorList>
    </citation>
    <scope>NUCLEOTIDE SEQUENCE [LARGE SCALE GENOMIC DNA]</scope>
    <source>
        <strain evidence="5">HyVt-345</strain>
    </source>
</reference>
<organism evidence="5">
    <name type="scientific">Pricia antarctica</name>
    <dbReference type="NCBI Taxonomy" id="641691"/>
    <lineage>
        <taxon>Bacteria</taxon>
        <taxon>Pseudomonadati</taxon>
        <taxon>Bacteroidota</taxon>
        <taxon>Flavobacteriia</taxon>
        <taxon>Flavobacteriales</taxon>
        <taxon>Flavobacteriaceae</taxon>
        <taxon>Pricia</taxon>
    </lineage>
</organism>
<dbReference type="Gene3D" id="2.130.10.130">
    <property type="entry name" value="Integrin alpha, N-terminal"/>
    <property type="match status" value="3"/>
</dbReference>
<feature type="domain" description="ASPIC/UnbV" evidence="4">
    <location>
        <begin position="520"/>
        <end position="585"/>
    </location>
</feature>
<feature type="compositionally biased region" description="Polar residues" evidence="2">
    <location>
        <begin position="608"/>
        <end position="618"/>
    </location>
</feature>
<proteinExistence type="predicted"/>
<dbReference type="AlphaFoldDB" id="A0A831QRI0"/>
<dbReference type="InterPro" id="IPR027039">
    <property type="entry name" value="Crtac1"/>
</dbReference>
<dbReference type="Pfam" id="PF13517">
    <property type="entry name" value="FG-GAP_3"/>
    <property type="match status" value="7"/>
</dbReference>
<accession>A0A831QRI0</accession>
<dbReference type="Pfam" id="PF07593">
    <property type="entry name" value="UnbV_ASPIC"/>
    <property type="match status" value="1"/>
</dbReference>
<dbReference type="InterPro" id="IPR011519">
    <property type="entry name" value="UnbV_ASPIC"/>
</dbReference>
<dbReference type="InterPro" id="IPR013517">
    <property type="entry name" value="FG-GAP"/>
</dbReference>
<dbReference type="PROSITE" id="PS51257">
    <property type="entry name" value="PROKAR_LIPOPROTEIN"/>
    <property type="match status" value="1"/>
</dbReference>
<name>A0A831QRI0_9FLAO</name>
<dbReference type="EMBL" id="DRGL01000075">
    <property type="protein sequence ID" value="HEA23188.1"/>
    <property type="molecule type" value="Genomic_DNA"/>
</dbReference>
<comment type="caution">
    <text evidence="5">The sequence shown here is derived from an EMBL/GenBank/DDBJ whole genome shotgun (WGS) entry which is preliminary data.</text>
</comment>
<feature type="region of interest" description="Disordered" evidence="2">
    <location>
        <begin position="598"/>
        <end position="636"/>
    </location>
</feature>
<dbReference type="PANTHER" id="PTHR16026">
    <property type="entry name" value="CARTILAGE ACIDIC PROTEIN 1"/>
    <property type="match status" value="1"/>
</dbReference>
<dbReference type="PANTHER" id="PTHR16026:SF0">
    <property type="entry name" value="CARTILAGE ACIDIC PROTEIN 1"/>
    <property type="match status" value="1"/>
</dbReference>
<dbReference type="SUPFAM" id="SSF69318">
    <property type="entry name" value="Integrin alpha N-terminal domain"/>
    <property type="match status" value="2"/>
</dbReference>